<feature type="region of interest" description="Disordered" evidence="1">
    <location>
        <begin position="726"/>
        <end position="776"/>
    </location>
</feature>
<proteinExistence type="predicted"/>
<evidence type="ECO:0000256" key="1">
    <source>
        <dbReference type="SAM" id="MobiDB-lite"/>
    </source>
</evidence>
<feature type="compositionally biased region" description="Polar residues" evidence="1">
    <location>
        <begin position="748"/>
        <end position="776"/>
    </location>
</feature>
<feature type="compositionally biased region" description="Low complexity" evidence="1">
    <location>
        <begin position="726"/>
        <end position="747"/>
    </location>
</feature>
<feature type="compositionally biased region" description="Polar residues" evidence="1">
    <location>
        <begin position="627"/>
        <end position="650"/>
    </location>
</feature>
<sequence>MSDHSKVSIVTIADDLLMSEPQEHTKLNFFNLNLGAWNNGSNMELVNNSIWPLNSDSNSSHNKLGNMAPKQPEKLSVDSKLNSTISWSPNNHLRPSNKMSIWSSDMEVSEAKSSRTHNQLWESSAKESIPLIYDDVWDSSHDPVFQAPRVTSDFDSWKFCPTHCIGSPTDTPVTIADSGITADTSRSSDLTHSSQASSLSYVTAMLSGLNLTPRNPDESPSQVKTSVGCANENDIAFSTEQLCDRLINTNEGWGRRPIDQATPWEPLDLKLSDQVNRSGITTPTPGACPSGYVSGRISHIHSTDSNVWASGPPTGTGIWEMHYESLGGCSAAWQEESHSSAYRDVSSATHINSNALINCNMNANSRGATPMPLNNRLNTCRDWEGLSKNWNFGHSESSDHNSLLWNSVCVTDSEDSVSGGITHRCPLVTVGSSQETFWNSGNVQQSNGRPVLGSTRPIVPTHNPPDEFSWDPDSNFLRSGVNSNGTVSWDTSPSSVVSTTWGTLGASSLISPIQTHFTPVSDDVRHQQNFMTTNSLPQGSERLLIHPYSNTYRADLVKYLMSQGFKREDAHAALIASNMEPDKAIVELRERYSTNKAINAMTQPPELNRNYGANSVQHVTRNGPMHQLSNHTSSSQLAPSGNNSSVSAQNHRLKQSGLCMSTQSNTTQLLSMQPVPNSQFMRQQITQQVRSALNLSLPSPLGLQTNGSATVGTCGGSLLGQPPPLSLSSVNSNIQNSSSANPHSSTSLPTITSLCPIKNSRTSTGPISLNQNSTKRSPRQISIINSMIELQKKHQSIQHQLNMYHNNPALRSQPQYADVLVELQGQMQQIETQLHGKRAQLNITRTQDSVTQAVKTPLLPTNGTDISDNSFPAIGTWIAPSPHCGENFDKNTIDGSVSKMSNFTRTPTCKISGNWSPTWSSSAINPSCSNFRSIHNQWQLIHNQQRCALESNLKFPVSKNNLSSTLSGEAQGQWLLVQPLLGWNGTNIHSLQNILSTHFKLTSFHVLSSSSCSVLIKLQNFEDSLHLAKFFGDRLSVEPLSDLDARVHLQQLSLNAFGDGLTCNQFNTSSDIHATSPNLNSNGQFYSPMNSNSKKPNPHISRFGITVCGSK</sequence>
<name>A0AA85GAB3_9TREM</name>
<feature type="region of interest" description="Disordered" evidence="1">
    <location>
        <begin position="621"/>
        <end position="651"/>
    </location>
</feature>
<organism evidence="2 3">
    <name type="scientific">Schistosoma rodhaini</name>
    <dbReference type="NCBI Taxonomy" id="6188"/>
    <lineage>
        <taxon>Eukaryota</taxon>
        <taxon>Metazoa</taxon>
        <taxon>Spiralia</taxon>
        <taxon>Lophotrochozoa</taxon>
        <taxon>Platyhelminthes</taxon>
        <taxon>Trematoda</taxon>
        <taxon>Digenea</taxon>
        <taxon>Strigeidida</taxon>
        <taxon>Schistosomatoidea</taxon>
        <taxon>Schistosomatidae</taxon>
        <taxon>Schistosoma</taxon>
    </lineage>
</organism>
<accession>A0AA85GAB3</accession>
<dbReference type="InterPro" id="IPR009060">
    <property type="entry name" value="UBA-like_sf"/>
</dbReference>
<dbReference type="WBParaSite" id="SRDH1_83410.1">
    <property type="protein sequence ID" value="SRDH1_83410.1"/>
    <property type="gene ID" value="SRDH1_83410"/>
</dbReference>
<dbReference type="AlphaFoldDB" id="A0AA85GAB3"/>
<dbReference type="SUPFAM" id="SSF46934">
    <property type="entry name" value="UBA-like"/>
    <property type="match status" value="1"/>
</dbReference>
<protein>
    <recommendedName>
        <fullName evidence="4">UBA domain-containing protein</fullName>
    </recommendedName>
</protein>
<reference evidence="3" key="2">
    <citation type="submission" date="2023-11" db="UniProtKB">
        <authorList>
            <consortium name="WormBaseParasite"/>
        </authorList>
    </citation>
    <scope>IDENTIFICATION</scope>
</reference>
<evidence type="ECO:0008006" key="4">
    <source>
        <dbReference type="Google" id="ProtNLM"/>
    </source>
</evidence>
<reference evidence="2" key="1">
    <citation type="submission" date="2022-06" db="EMBL/GenBank/DDBJ databases">
        <authorList>
            <person name="Berger JAMES D."/>
            <person name="Berger JAMES D."/>
        </authorList>
    </citation>
    <scope>NUCLEOTIDE SEQUENCE [LARGE SCALE GENOMIC DNA]</scope>
</reference>
<dbReference type="Proteomes" id="UP000050792">
    <property type="component" value="Unassembled WGS sequence"/>
</dbReference>
<evidence type="ECO:0000313" key="3">
    <source>
        <dbReference type="WBParaSite" id="SRDH1_83410.1"/>
    </source>
</evidence>
<evidence type="ECO:0000313" key="2">
    <source>
        <dbReference type="Proteomes" id="UP000050792"/>
    </source>
</evidence>
<keyword evidence="2" id="KW-1185">Reference proteome</keyword>